<name>A0A1C7N9R8_9FUNG</name>
<dbReference type="AlphaFoldDB" id="A0A1C7N9R8"/>
<evidence type="ECO:0000313" key="1">
    <source>
        <dbReference type="EMBL" id="OBZ84094.1"/>
    </source>
</evidence>
<dbReference type="Proteomes" id="UP000093000">
    <property type="component" value="Unassembled WGS sequence"/>
</dbReference>
<gene>
    <name evidence="1" type="ORF">A0J61_07867</name>
</gene>
<proteinExistence type="predicted"/>
<protein>
    <submittedName>
        <fullName evidence="1">Uncharacterized protein</fullName>
    </submittedName>
</protein>
<accession>A0A1C7N9R8</accession>
<comment type="caution">
    <text evidence="1">The sequence shown here is derived from an EMBL/GenBank/DDBJ whole genome shotgun (WGS) entry which is preliminary data.</text>
</comment>
<dbReference type="EMBL" id="LUGH01000557">
    <property type="protein sequence ID" value="OBZ84094.1"/>
    <property type="molecule type" value="Genomic_DNA"/>
</dbReference>
<sequence>MLPGNNMIGNRSLKEQKLILESILCMTFFCVSAIKMDRIDLSSKDSNPTAWIDHKISADIYHTYINLIGSYKTIRL</sequence>
<dbReference type="InParanoid" id="A0A1C7N9R8"/>
<evidence type="ECO:0000313" key="2">
    <source>
        <dbReference type="Proteomes" id="UP000093000"/>
    </source>
</evidence>
<reference evidence="1 2" key="1">
    <citation type="submission" date="2016-03" db="EMBL/GenBank/DDBJ databases">
        <title>Choanephora cucurbitarum.</title>
        <authorList>
            <person name="Min B."/>
            <person name="Park H."/>
            <person name="Park J.-H."/>
            <person name="Shin H.-D."/>
            <person name="Choi I.-G."/>
        </authorList>
    </citation>
    <scope>NUCLEOTIDE SEQUENCE [LARGE SCALE GENOMIC DNA]</scope>
    <source>
        <strain evidence="1 2">KUS-F28377</strain>
    </source>
</reference>
<organism evidence="1 2">
    <name type="scientific">Choanephora cucurbitarum</name>
    <dbReference type="NCBI Taxonomy" id="101091"/>
    <lineage>
        <taxon>Eukaryota</taxon>
        <taxon>Fungi</taxon>
        <taxon>Fungi incertae sedis</taxon>
        <taxon>Mucoromycota</taxon>
        <taxon>Mucoromycotina</taxon>
        <taxon>Mucoromycetes</taxon>
        <taxon>Mucorales</taxon>
        <taxon>Mucorineae</taxon>
        <taxon>Choanephoraceae</taxon>
        <taxon>Choanephoroideae</taxon>
        <taxon>Choanephora</taxon>
    </lineage>
</organism>
<keyword evidence="2" id="KW-1185">Reference proteome</keyword>